<comment type="caution">
    <text evidence="1">The sequence shown here is derived from an EMBL/GenBank/DDBJ whole genome shotgun (WGS) entry which is preliminary data.</text>
</comment>
<evidence type="ECO:0008006" key="3">
    <source>
        <dbReference type="Google" id="ProtNLM"/>
    </source>
</evidence>
<evidence type="ECO:0000313" key="1">
    <source>
        <dbReference type="EMBL" id="KIC91994.1"/>
    </source>
</evidence>
<sequence>MSNCLYILEIANLILDMKRIISYLTLVCALAFVSCGKDSGNDDQDPGQPGGSTFLPLSISFEHPGVMAEQKTSIKYLPDGHTIELYSDDLGTANPYDHLRQTNLYNGDGYFIKRQIYQDGAVVESIDVERTPGNTISRVITSVNYPDDDYKVKDTFNLSFYDSATFKVMKVDNLLRDRYKNEFRVSRRFVFSGSSLVKTQGGTFWNQSNSASLTWPNEEFVYDGQSRLSTHTRDFFYGKSISYDQAGIGLDSFYQVLGGVDGHYLNAPGSWGFYTHEAFTSSPLKLVLFNNSGLMEATMHISGVISEVRSIPNGVNYPNTEIFSFDNILDQRQRVKQTTVRSKNEVVAIWKVEYPAR</sequence>
<proteinExistence type="predicted"/>
<protein>
    <recommendedName>
        <fullName evidence="3">DUF4595 domain-containing protein</fullName>
    </recommendedName>
</protein>
<keyword evidence="2" id="KW-1185">Reference proteome</keyword>
<reference evidence="1 2" key="1">
    <citation type="submission" date="2014-11" db="EMBL/GenBank/DDBJ databases">
        <title>Genome sequence of Flavihumibacter solisilvae 3-3.</title>
        <authorList>
            <person name="Zhou G."/>
            <person name="Li M."/>
            <person name="Wang G."/>
        </authorList>
    </citation>
    <scope>NUCLEOTIDE SEQUENCE [LARGE SCALE GENOMIC DNA]</scope>
    <source>
        <strain evidence="1 2">3-3</strain>
    </source>
</reference>
<dbReference type="EMBL" id="JSVC01000036">
    <property type="protein sequence ID" value="KIC91994.1"/>
    <property type="molecule type" value="Genomic_DNA"/>
</dbReference>
<organism evidence="1 2">
    <name type="scientific">Flavihumibacter solisilvae</name>
    <dbReference type="NCBI Taxonomy" id="1349421"/>
    <lineage>
        <taxon>Bacteria</taxon>
        <taxon>Pseudomonadati</taxon>
        <taxon>Bacteroidota</taxon>
        <taxon>Chitinophagia</taxon>
        <taxon>Chitinophagales</taxon>
        <taxon>Chitinophagaceae</taxon>
        <taxon>Flavihumibacter</taxon>
    </lineage>
</organism>
<name>A0A0C1INL6_9BACT</name>
<dbReference type="Proteomes" id="UP000031408">
    <property type="component" value="Unassembled WGS sequence"/>
</dbReference>
<evidence type="ECO:0000313" key="2">
    <source>
        <dbReference type="Proteomes" id="UP000031408"/>
    </source>
</evidence>
<accession>A0A0C1INL6</accession>
<gene>
    <name evidence="1" type="ORF">OI18_21975</name>
</gene>
<dbReference type="AlphaFoldDB" id="A0A0C1INL6"/>